<reference evidence="2 3" key="1">
    <citation type="journal article" date="2016" name="Sci. Rep.">
        <title>Whole genome sequencing identifies a novel species of the genus Capnocytophaga isolated from dog and cat bite wounds in humans.</title>
        <authorList>
            <person name="Zangenah S."/>
            <person name="Abbasi N."/>
            <person name="Andersson A.F."/>
            <person name="Bergman P."/>
        </authorList>
    </citation>
    <scope>NUCLEOTIDE SEQUENCE [LARGE SCALE GENOMIC DNA]</scope>
    <source>
        <strain evidence="2 3">W5</strain>
    </source>
</reference>
<gene>
    <name evidence="2" type="ORF">ACI76L_04260</name>
</gene>
<feature type="signal peptide" evidence="1">
    <location>
        <begin position="1"/>
        <end position="19"/>
    </location>
</feature>
<dbReference type="Proteomes" id="UP001622370">
    <property type="component" value="Unassembled WGS sequence"/>
</dbReference>
<feature type="chain" id="PRO_5045656437" description="Beta-lactamase-inhibitor-like PepSY-like domain-containing protein" evidence="1">
    <location>
        <begin position="20"/>
        <end position="102"/>
    </location>
</feature>
<comment type="caution">
    <text evidence="2">The sequence shown here is derived from an EMBL/GenBank/DDBJ whole genome shotgun (WGS) entry which is preliminary data.</text>
</comment>
<evidence type="ECO:0000256" key="1">
    <source>
        <dbReference type="SAM" id="SignalP"/>
    </source>
</evidence>
<organism evidence="2 3">
    <name type="scientific">Capnocytophaga stomatis</name>
    <dbReference type="NCBI Taxonomy" id="1848904"/>
    <lineage>
        <taxon>Bacteria</taxon>
        <taxon>Pseudomonadati</taxon>
        <taxon>Bacteroidota</taxon>
        <taxon>Flavobacteriia</taxon>
        <taxon>Flavobacteriales</taxon>
        <taxon>Flavobacteriaceae</taxon>
        <taxon>Capnocytophaga</taxon>
    </lineage>
</organism>
<keyword evidence="3" id="KW-1185">Reference proteome</keyword>
<accession>A0ABW8Q9E1</accession>
<evidence type="ECO:0008006" key="4">
    <source>
        <dbReference type="Google" id="ProtNLM"/>
    </source>
</evidence>
<dbReference type="SUPFAM" id="SSF160574">
    <property type="entry name" value="BT0923-like"/>
    <property type="match status" value="1"/>
</dbReference>
<sequence>MKKTLFLSVLALGSMTAFAQKSDVNTERAAVVSVQEEEFTEIEKDKLPVAVVEAFEKTYDGATIKKAYVNAKEEYKIEAADSNSEDFVTYFDKDGNLLKKDN</sequence>
<keyword evidence="1" id="KW-0732">Signal</keyword>
<evidence type="ECO:0000313" key="2">
    <source>
        <dbReference type="EMBL" id="MFK8292989.1"/>
    </source>
</evidence>
<protein>
    <recommendedName>
        <fullName evidence="4">Beta-lactamase-inhibitor-like PepSY-like domain-containing protein</fullName>
    </recommendedName>
</protein>
<name>A0ABW8Q9E1_9FLAO</name>
<dbReference type="RefSeq" id="WP_157909186.1">
    <property type="nucleotide sequence ID" value="NZ_BOPJ01000010.1"/>
</dbReference>
<dbReference type="Gene3D" id="3.10.450.360">
    <property type="match status" value="1"/>
</dbReference>
<evidence type="ECO:0000313" key="3">
    <source>
        <dbReference type="Proteomes" id="UP001622370"/>
    </source>
</evidence>
<dbReference type="EMBL" id="JBJGWJ010000002">
    <property type="protein sequence ID" value="MFK8292989.1"/>
    <property type="molecule type" value="Genomic_DNA"/>
</dbReference>
<proteinExistence type="predicted"/>